<reference evidence="3" key="1">
    <citation type="journal article" date="2014" name="Nat. Genet.">
        <title>Genome of the human hookworm Necator americanus.</title>
        <authorList>
            <person name="Tang Y.T."/>
            <person name="Gao X."/>
            <person name="Rosa B.A."/>
            <person name="Abubucker S."/>
            <person name="Hallsworth-Pepin K."/>
            <person name="Martin J."/>
            <person name="Tyagi R."/>
            <person name="Heizer E."/>
            <person name="Zhang X."/>
            <person name="Bhonagiri-Palsikar V."/>
            <person name="Minx P."/>
            <person name="Warren W.C."/>
            <person name="Wang Q."/>
            <person name="Zhan B."/>
            <person name="Hotez P.J."/>
            <person name="Sternberg P.W."/>
            <person name="Dougall A."/>
            <person name="Gaze S.T."/>
            <person name="Mulvenna J."/>
            <person name="Sotillo J."/>
            <person name="Ranganathan S."/>
            <person name="Rabelo E.M."/>
            <person name="Wilson R.K."/>
            <person name="Felgner P.L."/>
            <person name="Bethony J."/>
            <person name="Hawdon J.M."/>
            <person name="Gasser R.B."/>
            <person name="Loukas A."/>
            <person name="Mitreva M."/>
        </authorList>
    </citation>
    <scope>NUCLEOTIDE SEQUENCE [LARGE SCALE GENOMIC DNA]</scope>
</reference>
<dbReference type="GO" id="GO:0004714">
    <property type="term" value="F:transmembrane receptor protein tyrosine kinase activity"/>
    <property type="evidence" value="ECO:0007669"/>
    <property type="project" value="TreeGrafter"/>
</dbReference>
<dbReference type="GO" id="GO:0043235">
    <property type="term" value="C:receptor complex"/>
    <property type="evidence" value="ECO:0007669"/>
    <property type="project" value="TreeGrafter"/>
</dbReference>
<dbReference type="Pfam" id="PF07714">
    <property type="entry name" value="PK_Tyr_Ser-Thr"/>
    <property type="match status" value="1"/>
</dbReference>
<dbReference type="Proteomes" id="UP000053676">
    <property type="component" value="Unassembled WGS sequence"/>
</dbReference>
<dbReference type="EMBL" id="KI657760">
    <property type="protein sequence ID" value="ETN85293.1"/>
    <property type="molecule type" value="Genomic_DNA"/>
</dbReference>
<proteinExistence type="predicted"/>
<feature type="domain" description="Serine-threonine/tyrosine-protein kinase catalytic" evidence="1">
    <location>
        <begin position="32"/>
        <end position="76"/>
    </location>
</feature>
<dbReference type="AlphaFoldDB" id="W2TU45"/>
<dbReference type="SUPFAM" id="SSF56112">
    <property type="entry name" value="Protein kinase-like (PK-like)"/>
    <property type="match status" value="1"/>
</dbReference>
<accession>W2TU45</accession>
<dbReference type="STRING" id="51031.W2TU45"/>
<dbReference type="InterPro" id="IPR001245">
    <property type="entry name" value="Ser-Thr/Tyr_kinase_cat_dom"/>
</dbReference>
<dbReference type="PANTHER" id="PTHR24416">
    <property type="entry name" value="TYROSINE-PROTEIN KINASE RECEPTOR"/>
    <property type="match status" value="1"/>
</dbReference>
<evidence type="ECO:0000259" key="1">
    <source>
        <dbReference type="Pfam" id="PF07714"/>
    </source>
</evidence>
<evidence type="ECO:0000313" key="2">
    <source>
        <dbReference type="EMBL" id="ETN85293.1"/>
    </source>
</evidence>
<organism evidence="2 3">
    <name type="scientific">Necator americanus</name>
    <name type="common">Human hookworm</name>
    <dbReference type="NCBI Taxonomy" id="51031"/>
    <lineage>
        <taxon>Eukaryota</taxon>
        <taxon>Metazoa</taxon>
        <taxon>Ecdysozoa</taxon>
        <taxon>Nematoda</taxon>
        <taxon>Chromadorea</taxon>
        <taxon>Rhabditida</taxon>
        <taxon>Rhabditina</taxon>
        <taxon>Rhabditomorpha</taxon>
        <taxon>Strongyloidea</taxon>
        <taxon>Ancylostomatidae</taxon>
        <taxon>Bunostominae</taxon>
        <taxon>Necator</taxon>
    </lineage>
</organism>
<dbReference type="InterPro" id="IPR011009">
    <property type="entry name" value="Kinase-like_dom_sf"/>
</dbReference>
<protein>
    <recommendedName>
        <fullName evidence="1">Serine-threonine/tyrosine-protein kinase catalytic domain-containing protein</fullName>
    </recommendedName>
</protein>
<sequence>MAESRSDTRQPLLNEKRCMEQNDRFDRDMFQAYGIVLWEIVTLGGFPYPTVCDKDMLQYLLDGNRLEKPISCSDEM</sequence>
<dbReference type="InterPro" id="IPR050122">
    <property type="entry name" value="RTK"/>
</dbReference>
<dbReference type="GO" id="GO:0005886">
    <property type="term" value="C:plasma membrane"/>
    <property type="evidence" value="ECO:0007669"/>
    <property type="project" value="TreeGrafter"/>
</dbReference>
<dbReference type="OrthoDB" id="5858066at2759"/>
<name>W2TU45_NECAM</name>
<dbReference type="KEGG" id="nai:NECAME_06453"/>
<dbReference type="Gene3D" id="1.10.510.10">
    <property type="entry name" value="Transferase(Phosphotransferase) domain 1"/>
    <property type="match status" value="1"/>
</dbReference>
<evidence type="ECO:0000313" key="3">
    <source>
        <dbReference type="Proteomes" id="UP000053676"/>
    </source>
</evidence>
<keyword evidence="3" id="KW-1185">Reference proteome</keyword>
<gene>
    <name evidence="2" type="ORF">NECAME_06453</name>
</gene>
<dbReference type="PANTHER" id="PTHR24416:SF594">
    <property type="entry name" value="PROTEIN KINASE DOMAIN-CONTAINING PROTEIN"/>
    <property type="match status" value="1"/>
</dbReference>
<dbReference type="GO" id="GO:0007169">
    <property type="term" value="P:cell surface receptor protein tyrosine kinase signaling pathway"/>
    <property type="evidence" value="ECO:0007669"/>
    <property type="project" value="TreeGrafter"/>
</dbReference>